<feature type="coiled-coil region" evidence="1">
    <location>
        <begin position="40"/>
        <end position="74"/>
    </location>
</feature>
<sequence>MSKNKKKKANLSPAMFALLILTALSLGTTGVFHTVMKNRQLEVVREIERVERRIKEHERDVTNLDIRLGQLENRWDLRNTLVASKTNLRGIPLEVIEDISAIGAVPEMASAE</sequence>
<protein>
    <submittedName>
        <fullName evidence="2">Uncharacterized protein</fullName>
    </submittedName>
</protein>
<dbReference type="AlphaFoldDB" id="A0A918WP84"/>
<accession>A0A918WP84</accession>
<gene>
    <name evidence="2" type="ORF">GCM10007100_33620</name>
</gene>
<reference evidence="2" key="2">
    <citation type="submission" date="2020-09" db="EMBL/GenBank/DDBJ databases">
        <authorList>
            <person name="Sun Q."/>
            <person name="Kim S."/>
        </authorList>
    </citation>
    <scope>NUCLEOTIDE SEQUENCE</scope>
    <source>
        <strain evidence="2">KCTC 12988</strain>
    </source>
</reference>
<reference evidence="2" key="1">
    <citation type="journal article" date="2014" name="Int. J. Syst. Evol. Microbiol.">
        <title>Complete genome sequence of Corynebacterium casei LMG S-19264T (=DSM 44701T), isolated from a smear-ripened cheese.</title>
        <authorList>
            <consortium name="US DOE Joint Genome Institute (JGI-PGF)"/>
            <person name="Walter F."/>
            <person name="Albersmeier A."/>
            <person name="Kalinowski J."/>
            <person name="Ruckert C."/>
        </authorList>
    </citation>
    <scope>NUCLEOTIDE SEQUENCE</scope>
    <source>
        <strain evidence="2">KCTC 12988</strain>
    </source>
</reference>
<proteinExistence type="predicted"/>
<evidence type="ECO:0000256" key="1">
    <source>
        <dbReference type="SAM" id="Coils"/>
    </source>
</evidence>
<dbReference type="EMBL" id="BMXI01000016">
    <property type="protein sequence ID" value="GHC63330.1"/>
    <property type="molecule type" value="Genomic_DNA"/>
</dbReference>
<comment type="caution">
    <text evidence="2">The sequence shown here is derived from an EMBL/GenBank/DDBJ whole genome shotgun (WGS) entry which is preliminary data.</text>
</comment>
<name>A0A918WP84_9BACT</name>
<organism evidence="2 3">
    <name type="scientific">Roseibacillus persicicus</name>
    <dbReference type="NCBI Taxonomy" id="454148"/>
    <lineage>
        <taxon>Bacteria</taxon>
        <taxon>Pseudomonadati</taxon>
        <taxon>Verrucomicrobiota</taxon>
        <taxon>Verrucomicrobiia</taxon>
        <taxon>Verrucomicrobiales</taxon>
        <taxon>Verrucomicrobiaceae</taxon>
        <taxon>Roseibacillus</taxon>
    </lineage>
</organism>
<dbReference type="RefSeq" id="WP_189572601.1">
    <property type="nucleotide sequence ID" value="NZ_BMXI01000016.1"/>
</dbReference>
<keyword evidence="3" id="KW-1185">Reference proteome</keyword>
<evidence type="ECO:0000313" key="2">
    <source>
        <dbReference type="EMBL" id="GHC63330.1"/>
    </source>
</evidence>
<dbReference type="Proteomes" id="UP000644507">
    <property type="component" value="Unassembled WGS sequence"/>
</dbReference>
<keyword evidence="1" id="KW-0175">Coiled coil</keyword>
<evidence type="ECO:0000313" key="3">
    <source>
        <dbReference type="Proteomes" id="UP000644507"/>
    </source>
</evidence>